<dbReference type="InterPro" id="IPR015590">
    <property type="entry name" value="Aldehyde_DH_dom"/>
</dbReference>
<dbReference type="EMBL" id="UINC01058371">
    <property type="protein sequence ID" value="SVB80550.1"/>
    <property type="molecule type" value="Genomic_DNA"/>
</dbReference>
<gene>
    <name evidence="5" type="ORF">METZ01_LOCUS233404</name>
</gene>
<dbReference type="Gene3D" id="3.40.605.10">
    <property type="entry name" value="Aldehyde Dehydrogenase, Chain A, domain 1"/>
    <property type="match status" value="1"/>
</dbReference>
<proteinExistence type="predicted"/>
<evidence type="ECO:0000256" key="1">
    <source>
        <dbReference type="ARBA" id="ARBA00023002"/>
    </source>
</evidence>
<dbReference type="Pfam" id="PF00171">
    <property type="entry name" value="Aldedh"/>
    <property type="match status" value="1"/>
</dbReference>
<keyword evidence="2" id="KW-0520">NAD</keyword>
<dbReference type="InterPro" id="IPR029510">
    <property type="entry name" value="Ald_DH_CS_GLU"/>
</dbReference>
<evidence type="ECO:0000256" key="2">
    <source>
        <dbReference type="ARBA" id="ARBA00023027"/>
    </source>
</evidence>
<accession>A0A382GZU2</accession>
<dbReference type="GO" id="GO:0009898">
    <property type="term" value="C:cytoplasmic side of plasma membrane"/>
    <property type="evidence" value="ECO:0007669"/>
    <property type="project" value="TreeGrafter"/>
</dbReference>
<feature type="domain" description="Aldehyde dehydrogenase" evidence="4">
    <location>
        <begin position="59"/>
        <end position="330"/>
    </location>
</feature>
<dbReference type="PANTHER" id="PTHR42862:SF1">
    <property type="entry name" value="DELTA-1-PYRROLINE-5-CARBOXYLATE DEHYDROGENASE 2, ISOFORM A-RELATED"/>
    <property type="match status" value="1"/>
</dbReference>
<evidence type="ECO:0000256" key="3">
    <source>
        <dbReference type="SAM" id="MobiDB-lite"/>
    </source>
</evidence>
<sequence length="331" mass="36600">MKDTPFNIPKPENEMVKNYAPGSTEKSSLKTKITELKSTKIEIPVIIGGQEIRTGNTGTCIIPHDHKNVLGIFHKAGEKEIQLAIESAMESWHCWSKTPLEERATIFIKMADLLADSWRDTINAATILNMSKNVFQAEIDAACELIDFWRFNAWFAQELYQQQPMYSPDGMKNSTEHRPLEGFVFAVTPFNFTSIAANLPSAPALMGNVALWKPASSTVYPAYFLMKLFKEAGLPDGVINFIPGNGSVVGPQVMNHPNLAGVHFTGSTAVFQNMWKTVGKNIQKYKSYPRIVGETGGKDFCIAHESADIDGLVTAMVRGAFEFQGQKCSAL</sequence>
<organism evidence="5">
    <name type="scientific">marine metagenome</name>
    <dbReference type="NCBI Taxonomy" id="408172"/>
    <lineage>
        <taxon>unclassified sequences</taxon>
        <taxon>metagenomes</taxon>
        <taxon>ecological metagenomes</taxon>
    </lineage>
</organism>
<dbReference type="SUPFAM" id="SSF53720">
    <property type="entry name" value="ALDH-like"/>
    <property type="match status" value="1"/>
</dbReference>
<dbReference type="InterPro" id="IPR050485">
    <property type="entry name" value="Proline_metab_enzyme"/>
</dbReference>
<dbReference type="GO" id="GO:0010133">
    <property type="term" value="P:L-proline catabolic process to L-glutamate"/>
    <property type="evidence" value="ECO:0007669"/>
    <property type="project" value="TreeGrafter"/>
</dbReference>
<dbReference type="GO" id="GO:0003842">
    <property type="term" value="F:L-glutamate gamma-semialdehyde dehydrogenase activity"/>
    <property type="evidence" value="ECO:0007669"/>
    <property type="project" value="TreeGrafter"/>
</dbReference>
<dbReference type="PANTHER" id="PTHR42862">
    <property type="entry name" value="DELTA-1-PYRROLINE-5-CARBOXYLATE DEHYDROGENASE 1, ISOFORM A-RELATED"/>
    <property type="match status" value="1"/>
</dbReference>
<protein>
    <recommendedName>
        <fullName evidence="4">Aldehyde dehydrogenase domain-containing protein</fullName>
    </recommendedName>
</protein>
<dbReference type="PROSITE" id="PS00687">
    <property type="entry name" value="ALDEHYDE_DEHYDR_GLU"/>
    <property type="match status" value="1"/>
</dbReference>
<keyword evidence="1" id="KW-0560">Oxidoreductase</keyword>
<name>A0A382GZU2_9ZZZZ</name>
<dbReference type="Gene3D" id="3.40.309.10">
    <property type="entry name" value="Aldehyde Dehydrogenase, Chain A, domain 2"/>
    <property type="match status" value="1"/>
</dbReference>
<dbReference type="FunFam" id="3.40.605.10:FF:000006">
    <property type="entry name" value="1-pyrroline-5-carboxylate dehydrogenase"/>
    <property type="match status" value="1"/>
</dbReference>
<evidence type="ECO:0000313" key="5">
    <source>
        <dbReference type="EMBL" id="SVB80550.1"/>
    </source>
</evidence>
<reference evidence="5" key="1">
    <citation type="submission" date="2018-05" db="EMBL/GenBank/DDBJ databases">
        <authorList>
            <person name="Lanie J.A."/>
            <person name="Ng W.-L."/>
            <person name="Kazmierczak K.M."/>
            <person name="Andrzejewski T.M."/>
            <person name="Davidsen T.M."/>
            <person name="Wayne K.J."/>
            <person name="Tettelin H."/>
            <person name="Glass J.I."/>
            <person name="Rusch D."/>
            <person name="Podicherti R."/>
            <person name="Tsui H.-C.T."/>
            <person name="Winkler M.E."/>
        </authorList>
    </citation>
    <scope>NUCLEOTIDE SEQUENCE</scope>
</reference>
<dbReference type="InterPro" id="IPR016161">
    <property type="entry name" value="Ald_DH/histidinol_DH"/>
</dbReference>
<feature type="region of interest" description="Disordered" evidence="3">
    <location>
        <begin position="1"/>
        <end position="23"/>
    </location>
</feature>
<dbReference type="AlphaFoldDB" id="A0A382GZU2"/>
<evidence type="ECO:0000259" key="4">
    <source>
        <dbReference type="Pfam" id="PF00171"/>
    </source>
</evidence>
<feature type="non-terminal residue" evidence="5">
    <location>
        <position position="331"/>
    </location>
</feature>
<dbReference type="InterPro" id="IPR016163">
    <property type="entry name" value="Ald_DH_C"/>
</dbReference>
<dbReference type="InterPro" id="IPR016162">
    <property type="entry name" value="Ald_DH_N"/>
</dbReference>